<dbReference type="AlphaFoldDB" id="A0AA39X7S3"/>
<sequence>MESGILLESMWWTWWARRLLLGASMVLPSTNDPPSLTYTPIPLKTVSSRFSKHASILKTNRQTDRQTNINKDY</sequence>
<name>A0AA39X7S3_9PEZI</name>
<dbReference type="Proteomes" id="UP001174934">
    <property type="component" value="Unassembled WGS sequence"/>
</dbReference>
<evidence type="ECO:0008006" key="4">
    <source>
        <dbReference type="Google" id="ProtNLM"/>
    </source>
</evidence>
<feature type="signal peptide" evidence="1">
    <location>
        <begin position="1"/>
        <end position="16"/>
    </location>
</feature>
<keyword evidence="1" id="KW-0732">Signal</keyword>
<gene>
    <name evidence="2" type="ORF">B0T17DRAFT_523929</name>
</gene>
<protein>
    <recommendedName>
        <fullName evidence="4">Secreted protein</fullName>
    </recommendedName>
</protein>
<feature type="chain" id="PRO_5041249168" description="Secreted protein" evidence="1">
    <location>
        <begin position="17"/>
        <end position="73"/>
    </location>
</feature>
<accession>A0AA39X7S3</accession>
<keyword evidence="3" id="KW-1185">Reference proteome</keyword>
<evidence type="ECO:0000313" key="2">
    <source>
        <dbReference type="EMBL" id="KAK0628863.1"/>
    </source>
</evidence>
<proteinExistence type="predicted"/>
<comment type="caution">
    <text evidence="2">The sequence shown here is derived from an EMBL/GenBank/DDBJ whole genome shotgun (WGS) entry which is preliminary data.</text>
</comment>
<reference evidence="2" key="1">
    <citation type="submission" date="2023-06" db="EMBL/GenBank/DDBJ databases">
        <title>Genome-scale phylogeny and comparative genomics of the fungal order Sordariales.</title>
        <authorList>
            <consortium name="Lawrence Berkeley National Laboratory"/>
            <person name="Hensen N."/>
            <person name="Bonometti L."/>
            <person name="Westerberg I."/>
            <person name="Brannstrom I.O."/>
            <person name="Guillou S."/>
            <person name="Cros-Aarteil S."/>
            <person name="Calhoun S."/>
            <person name="Haridas S."/>
            <person name="Kuo A."/>
            <person name="Mondo S."/>
            <person name="Pangilinan J."/>
            <person name="Riley R."/>
            <person name="LaButti K."/>
            <person name="Andreopoulos B."/>
            <person name="Lipzen A."/>
            <person name="Chen C."/>
            <person name="Yanf M."/>
            <person name="Daum C."/>
            <person name="Ng V."/>
            <person name="Clum A."/>
            <person name="Steindorff A."/>
            <person name="Ohm R."/>
            <person name="Martin F."/>
            <person name="Silar P."/>
            <person name="Natvig D."/>
            <person name="Lalanne C."/>
            <person name="Gautier V."/>
            <person name="Ament-velasquez S.L."/>
            <person name="Kruys A."/>
            <person name="Hutchinson M.I."/>
            <person name="Powell A.J."/>
            <person name="Barry K."/>
            <person name="Miller A.N."/>
            <person name="Grigoriev I.V."/>
            <person name="Debuchy R."/>
            <person name="Gladieux P."/>
            <person name="Thoren M.H."/>
            <person name="Johannesson H."/>
        </authorList>
    </citation>
    <scope>NUCLEOTIDE SEQUENCE</scope>
    <source>
        <strain evidence="2">SMH3391-2</strain>
    </source>
</reference>
<evidence type="ECO:0000313" key="3">
    <source>
        <dbReference type="Proteomes" id="UP001174934"/>
    </source>
</evidence>
<evidence type="ECO:0000256" key="1">
    <source>
        <dbReference type="SAM" id="SignalP"/>
    </source>
</evidence>
<dbReference type="EMBL" id="JAULSR010000002">
    <property type="protein sequence ID" value="KAK0628863.1"/>
    <property type="molecule type" value="Genomic_DNA"/>
</dbReference>
<organism evidence="2 3">
    <name type="scientific">Bombardia bombarda</name>
    <dbReference type="NCBI Taxonomy" id="252184"/>
    <lineage>
        <taxon>Eukaryota</taxon>
        <taxon>Fungi</taxon>
        <taxon>Dikarya</taxon>
        <taxon>Ascomycota</taxon>
        <taxon>Pezizomycotina</taxon>
        <taxon>Sordariomycetes</taxon>
        <taxon>Sordariomycetidae</taxon>
        <taxon>Sordariales</taxon>
        <taxon>Lasiosphaeriaceae</taxon>
        <taxon>Bombardia</taxon>
    </lineage>
</organism>